<organism evidence="1">
    <name type="scientific">uncultured Thermomicrobiales bacterium</name>
    <dbReference type="NCBI Taxonomy" id="1645740"/>
    <lineage>
        <taxon>Bacteria</taxon>
        <taxon>Pseudomonadati</taxon>
        <taxon>Thermomicrobiota</taxon>
        <taxon>Thermomicrobia</taxon>
        <taxon>Thermomicrobiales</taxon>
        <taxon>environmental samples</taxon>
    </lineage>
</organism>
<name>A0A6J4VJS5_9BACT</name>
<dbReference type="AlphaFoldDB" id="A0A6J4VJS5"/>
<protein>
    <recommendedName>
        <fullName evidence="2">HicB-like antitoxin of toxin-antitoxin system domain-containing protein</fullName>
    </recommendedName>
</protein>
<gene>
    <name evidence="1" type="ORF">AVDCRST_MAG18-3193</name>
</gene>
<sequence length="108" mass="11384">MPYYRLTLETGDALDDGGAPVVWAACPDLPGAYEEAPDDAAARERLRDLARRIIAEHIVREDPLDPAISAADTPPTGDDPTTLLVAVSEADLAAARAAPLLVIEAPEP</sequence>
<reference evidence="1" key="1">
    <citation type="submission" date="2020-02" db="EMBL/GenBank/DDBJ databases">
        <authorList>
            <person name="Meier V. D."/>
        </authorList>
    </citation>
    <scope>NUCLEOTIDE SEQUENCE</scope>
    <source>
        <strain evidence="1">AVDCRST_MAG18</strain>
    </source>
</reference>
<evidence type="ECO:0008006" key="2">
    <source>
        <dbReference type="Google" id="ProtNLM"/>
    </source>
</evidence>
<proteinExistence type="predicted"/>
<dbReference type="EMBL" id="CADCWN010000242">
    <property type="protein sequence ID" value="CAA9581460.1"/>
    <property type="molecule type" value="Genomic_DNA"/>
</dbReference>
<evidence type="ECO:0000313" key="1">
    <source>
        <dbReference type="EMBL" id="CAA9581460.1"/>
    </source>
</evidence>
<accession>A0A6J4VJS5</accession>